<proteinExistence type="predicted"/>
<sequence>MVVRALIRCSSSTIRSRRSLCLESLEAYSRRMALVSISIEIDQFGLTCAVIAVRVLTSLPHRGCLQRESQNLLHFHCWS</sequence>
<dbReference type="EMBL" id="JAXUIC010000009">
    <property type="protein sequence ID" value="KAK4572180.1"/>
    <property type="molecule type" value="Genomic_DNA"/>
</dbReference>
<dbReference type="Proteomes" id="UP001324115">
    <property type="component" value="Unassembled WGS sequence"/>
</dbReference>
<reference evidence="1 2" key="1">
    <citation type="journal article" date="2023" name="G3 (Bethesda)">
        <title>A haplotype-resolved chromosome-scale genome for Quercus rubra L. provides insights into the genetics of adaptive traits for red oak species.</title>
        <authorList>
            <person name="Kapoor B."/>
            <person name="Jenkins J."/>
            <person name="Schmutz J."/>
            <person name="Zhebentyayeva T."/>
            <person name="Kuelheim C."/>
            <person name="Coggeshall M."/>
            <person name="Heim C."/>
            <person name="Lasky J.R."/>
            <person name="Leites L."/>
            <person name="Islam-Faridi N."/>
            <person name="Romero-Severson J."/>
            <person name="DeLeo V.L."/>
            <person name="Lucas S.M."/>
            <person name="Lazic D."/>
            <person name="Gailing O."/>
            <person name="Carlson J."/>
            <person name="Staton M."/>
        </authorList>
    </citation>
    <scope>NUCLEOTIDE SEQUENCE [LARGE SCALE GENOMIC DNA]</scope>
    <source>
        <strain evidence="1">Pseudo-F2</strain>
    </source>
</reference>
<name>A0AAN7EJ61_QUERU</name>
<organism evidence="1 2">
    <name type="scientific">Quercus rubra</name>
    <name type="common">Northern red oak</name>
    <name type="synonym">Quercus borealis</name>
    <dbReference type="NCBI Taxonomy" id="3512"/>
    <lineage>
        <taxon>Eukaryota</taxon>
        <taxon>Viridiplantae</taxon>
        <taxon>Streptophyta</taxon>
        <taxon>Embryophyta</taxon>
        <taxon>Tracheophyta</taxon>
        <taxon>Spermatophyta</taxon>
        <taxon>Magnoliopsida</taxon>
        <taxon>eudicotyledons</taxon>
        <taxon>Gunneridae</taxon>
        <taxon>Pentapetalae</taxon>
        <taxon>rosids</taxon>
        <taxon>fabids</taxon>
        <taxon>Fagales</taxon>
        <taxon>Fagaceae</taxon>
        <taxon>Quercus</taxon>
    </lineage>
</organism>
<gene>
    <name evidence="1" type="ORF">RGQ29_030557</name>
</gene>
<keyword evidence="2" id="KW-1185">Reference proteome</keyword>
<accession>A0AAN7EJ61</accession>
<protein>
    <submittedName>
        <fullName evidence="1">Uncharacterized protein</fullName>
    </submittedName>
</protein>
<comment type="caution">
    <text evidence="1">The sequence shown here is derived from an EMBL/GenBank/DDBJ whole genome shotgun (WGS) entry which is preliminary data.</text>
</comment>
<evidence type="ECO:0000313" key="1">
    <source>
        <dbReference type="EMBL" id="KAK4572180.1"/>
    </source>
</evidence>
<evidence type="ECO:0000313" key="2">
    <source>
        <dbReference type="Proteomes" id="UP001324115"/>
    </source>
</evidence>
<dbReference type="AlphaFoldDB" id="A0AAN7EJ61"/>